<accession>A0A840UJ11</accession>
<name>A0A840UJ11_9FIRM</name>
<reference evidence="1 2" key="1">
    <citation type="submission" date="2020-08" db="EMBL/GenBank/DDBJ databases">
        <title>Genomic Encyclopedia of Type Strains, Phase IV (KMG-IV): sequencing the most valuable type-strain genomes for metagenomic binning, comparative biology and taxonomic classification.</title>
        <authorList>
            <person name="Goeker M."/>
        </authorList>
    </citation>
    <scope>NUCLEOTIDE SEQUENCE [LARGE SCALE GENOMIC DNA]</scope>
    <source>
        <strain evidence="1 2">DSM 24661</strain>
    </source>
</reference>
<dbReference type="RefSeq" id="WP_183862666.1">
    <property type="nucleotide sequence ID" value="NZ_JACHFH010000034.1"/>
</dbReference>
<comment type="caution">
    <text evidence="1">The sequence shown here is derived from an EMBL/GenBank/DDBJ whole genome shotgun (WGS) entry which is preliminary data.</text>
</comment>
<dbReference type="AlphaFoldDB" id="A0A840UJ11"/>
<keyword evidence="2" id="KW-1185">Reference proteome</keyword>
<protein>
    <submittedName>
        <fullName evidence="1">Uncharacterized protein YxjI</fullName>
    </submittedName>
</protein>
<organism evidence="1 2">
    <name type="scientific">Pectinatus brassicae</name>
    <dbReference type="NCBI Taxonomy" id="862415"/>
    <lineage>
        <taxon>Bacteria</taxon>
        <taxon>Bacillati</taxon>
        <taxon>Bacillota</taxon>
        <taxon>Negativicutes</taxon>
        <taxon>Selenomonadales</taxon>
        <taxon>Selenomonadaceae</taxon>
        <taxon>Pectinatus</taxon>
    </lineage>
</organism>
<dbReference type="Proteomes" id="UP000559117">
    <property type="component" value="Unassembled WGS sequence"/>
</dbReference>
<sequence>MLEKKNINSFQAREPYAIEELENFAASGEFLSTDFKVASAEIISNTDTENAGGSDDFMASNKELENQLKQSLLGENTNNYQINFIKTELLEVKEDMAFFRSKYSIKKITNKFYSY</sequence>
<gene>
    <name evidence="1" type="ORF">HNR32_002273</name>
</gene>
<evidence type="ECO:0000313" key="1">
    <source>
        <dbReference type="EMBL" id="MBB5337116.1"/>
    </source>
</evidence>
<evidence type="ECO:0000313" key="2">
    <source>
        <dbReference type="Proteomes" id="UP000559117"/>
    </source>
</evidence>
<dbReference type="EMBL" id="JACHFH010000034">
    <property type="protein sequence ID" value="MBB5337116.1"/>
    <property type="molecule type" value="Genomic_DNA"/>
</dbReference>
<proteinExistence type="predicted"/>